<proteinExistence type="inferred from homology"/>
<keyword evidence="3" id="KW-1185">Reference proteome</keyword>
<dbReference type="InterPro" id="IPR006340">
    <property type="entry name" value="DUF436"/>
</dbReference>
<gene>
    <name evidence="2" type="ORF">BleG1_3723</name>
</gene>
<dbReference type="RefSeq" id="WP_038484078.1">
    <property type="nucleotide sequence ID" value="NZ_CP003923.1"/>
</dbReference>
<dbReference type="PATRIC" id="fig|1246626.3.peg.3717"/>
<dbReference type="InterPro" id="IPR028345">
    <property type="entry name" value="Antibiotic_NAT-like"/>
</dbReference>
<evidence type="ECO:0000313" key="3">
    <source>
        <dbReference type="Proteomes" id="UP000027142"/>
    </source>
</evidence>
<protein>
    <recommendedName>
        <fullName evidence="1">UPF0340 protein BleG1_3723</fullName>
    </recommendedName>
</protein>
<name>A0A060M2L5_9BACI</name>
<reference evidence="2 3" key="1">
    <citation type="journal article" date="2014" name="Gene">
        <title>A comparative genomic analysis of the alkalitolerant soil bacterium Bacillus lehensis G1.</title>
        <authorList>
            <person name="Noor Y.M."/>
            <person name="Samsulrizal N.H."/>
            <person name="Jema'on N.A."/>
            <person name="Low K.O."/>
            <person name="Ramli A.N."/>
            <person name="Alias N.I."/>
            <person name="Damis S.I."/>
            <person name="Fuzi S.F."/>
            <person name="Isa M.N."/>
            <person name="Murad A.M."/>
            <person name="Raih M.F."/>
            <person name="Bakar F.D."/>
            <person name="Najimudin N."/>
            <person name="Mahadi N.M."/>
            <person name="Illias R.M."/>
        </authorList>
    </citation>
    <scope>NUCLEOTIDE SEQUENCE [LARGE SCALE GENOMIC DNA]</scope>
    <source>
        <strain evidence="2 3">G1</strain>
    </source>
</reference>
<dbReference type="PIRSF" id="PIRSF007510">
    <property type="entry name" value="UCP007510"/>
    <property type="match status" value="1"/>
</dbReference>
<evidence type="ECO:0000313" key="2">
    <source>
        <dbReference type="EMBL" id="AIC96270.1"/>
    </source>
</evidence>
<dbReference type="STRING" id="1246626.BleG1_3723"/>
<evidence type="ECO:0000256" key="1">
    <source>
        <dbReference type="HAMAP-Rule" id="MF_00800"/>
    </source>
</evidence>
<dbReference type="SUPFAM" id="SSF110710">
    <property type="entry name" value="TTHA0583/YokD-like"/>
    <property type="match status" value="1"/>
</dbReference>
<dbReference type="EMBL" id="CP003923">
    <property type="protein sequence ID" value="AIC96270.1"/>
    <property type="molecule type" value="Genomic_DNA"/>
</dbReference>
<organism evidence="2 3">
    <name type="scientific">Shouchella lehensis G1</name>
    <dbReference type="NCBI Taxonomy" id="1246626"/>
    <lineage>
        <taxon>Bacteria</taxon>
        <taxon>Bacillati</taxon>
        <taxon>Bacillota</taxon>
        <taxon>Bacilli</taxon>
        <taxon>Bacillales</taxon>
        <taxon>Bacillaceae</taxon>
        <taxon>Shouchella</taxon>
    </lineage>
</organism>
<dbReference type="Pfam" id="PF04260">
    <property type="entry name" value="DUF436"/>
    <property type="match status" value="1"/>
</dbReference>
<dbReference type="AlphaFoldDB" id="A0A060M2L5"/>
<sequence length="180" mass="19692">MKIEERLIDGLHAFHKQVPALQNKLFVIGVSTSEIAGKPIGKEGSMDIAEELYRGFVHFQKQSGVHLVFQCCEHLNRALVMERSVAEQKGLTEVSAIPVRHAGGAMATYAYRQLQDPVLVESVQADAGMDIGDTFIGMHIKPVLVPIRIGYTTIGSAHVTVATSRPRLIGGERAQYKIGE</sequence>
<accession>A0A060M2L5</accession>
<dbReference type="KEGG" id="ble:BleG1_3723"/>
<dbReference type="OrthoDB" id="9803187at2"/>
<dbReference type="HAMAP" id="MF_00800">
    <property type="entry name" value="UPF0340"/>
    <property type="match status" value="1"/>
</dbReference>
<dbReference type="eggNOG" id="COG4475">
    <property type="taxonomic scope" value="Bacteria"/>
</dbReference>
<dbReference type="Proteomes" id="UP000027142">
    <property type="component" value="Chromosome"/>
</dbReference>
<comment type="similarity">
    <text evidence="1">Belongs to the UPF0340 family.</text>
</comment>
<dbReference type="NCBIfam" id="TIGR01440">
    <property type="entry name" value="TIGR01440 family protein"/>
    <property type="match status" value="1"/>
</dbReference>
<dbReference type="Gene3D" id="3.40.50.10360">
    <property type="entry name" value="Hypothetical protein TT1679"/>
    <property type="match status" value="1"/>
</dbReference>
<dbReference type="HOGENOM" id="CLU_106658_0_0_9"/>